<evidence type="ECO:0000256" key="4">
    <source>
        <dbReference type="ARBA" id="ARBA00022989"/>
    </source>
</evidence>
<feature type="region of interest" description="Disordered" evidence="8">
    <location>
        <begin position="649"/>
        <end position="736"/>
    </location>
</feature>
<organism evidence="11 12">
    <name type="scientific">Pocillopora meandrina</name>
    <dbReference type="NCBI Taxonomy" id="46732"/>
    <lineage>
        <taxon>Eukaryota</taxon>
        <taxon>Metazoa</taxon>
        <taxon>Cnidaria</taxon>
        <taxon>Anthozoa</taxon>
        <taxon>Hexacorallia</taxon>
        <taxon>Scleractinia</taxon>
        <taxon>Astrocoeniina</taxon>
        <taxon>Pocilloporidae</taxon>
        <taxon>Pocillopora</taxon>
    </lineage>
</organism>
<keyword evidence="3 9" id="KW-0812">Transmembrane</keyword>
<evidence type="ECO:0000256" key="2">
    <source>
        <dbReference type="ARBA" id="ARBA00022448"/>
    </source>
</evidence>
<dbReference type="AlphaFoldDB" id="A0AAU9WW61"/>
<dbReference type="GO" id="GO:0051480">
    <property type="term" value="P:regulation of cytosolic calcium ion concentration"/>
    <property type="evidence" value="ECO:0007669"/>
    <property type="project" value="TreeGrafter"/>
</dbReference>
<proteinExistence type="predicted"/>
<evidence type="ECO:0000256" key="3">
    <source>
        <dbReference type="ARBA" id="ARBA00022692"/>
    </source>
</evidence>
<feature type="transmembrane region" description="Helical" evidence="9">
    <location>
        <begin position="142"/>
        <end position="165"/>
    </location>
</feature>
<feature type="compositionally biased region" description="Polar residues" evidence="8">
    <location>
        <begin position="716"/>
        <end position="727"/>
    </location>
</feature>
<keyword evidence="12" id="KW-1185">Reference proteome</keyword>
<feature type="compositionally biased region" description="Basic and acidic residues" evidence="8">
    <location>
        <begin position="578"/>
        <end position="593"/>
    </location>
</feature>
<feature type="region of interest" description="Disordered" evidence="8">
    <location>
        <begin position="570"/>
        <end position="621"/>
    </location>
</feature>
<dbReference type="GO" id="GO:0015279">
    <property type="term" value="F:store-operated calcium channel activity"/>
    <property type="evidence" value="ECO:0007669"/>
    <property type="project" value="TreeGrafter"/>
</dbReference>
<keyword evidence="4 9" id="KW-1133">Transmembrane helix</keyword>
<dbReference type="PRINTS" id="PR01097">
    <property type="entry name" value="TRNSRECEPTRP"/>
</dbReference>
<dbReference type="GO" id="GO:0070679">
    <property type="term" value="F:inositol 1,4,5 trisphosphate binding"/>
    <property type="evidence" value="ECO:0007669"/>
    <property type="project" value="TreeGrafter"/>
</dbReference>
<keyword evidence="2" id="KW-0813">Transport</keyword>
<gene>
    <name evidence="11" type="ORF">PMEA_00013243</name>
</gene>
<keyword evidence="7" id="KW-0407">Ion channel</keyword>
<feature type="compositionally biased region" description="Polar residues" evidence="8">
    <location>
        <begin position="649"/>
        <end position="659"/>
    </location>
</feature>
<evidence type="ECO:0000313" key="12">
    <source>
        <dbReference type="Proteomes" id="UP001159428"/>
    </source>
</evidence>
<feature type="compositionally biased region" description="Polar residues" evidence="8">
    <location>
        <begin position="684"/>
        <end position="708"/>
    </location>
</feature>
<protein>
    <recommendedName>
        <fullName evidence="10">Ion transport domain-containing protein</fullName>
    </recommendedName>
</protein>
<evidence type="ECO:0000256" key="8">
    <source>
        <dbReference type="SAM" id="MobiDB-lite"/>
    </source>
</evidence>
<feature type="transmembrane region" description="Helical" evidence="9">
    <location>
        <begin position="253"/>
        <end position="278"/>
    </location>
</feature>
<keyword evidence="5" id="KW-0406">Ion transport</keyword>
<evidence type="ECO:0000256" key="1">
    <source>
        <dbReference type="ARBA" id="ARBA00004141"/>
    </source>
</evidence>
<evidence type="ECO:0000259" key="10">
    <source>
        <dbReference type="Pfam" id="PF00520"/>
    </source>
</evidence>
<feature type="transmembrane region" description="Helical" evidence="9">
    <location>
        <begin position="322"/>
        <end position="348"/>
    </location>
</feature>
<dbReference type="Pfam" id="PF00520">
    <property type="entry name" value="Ion_trans"/>
    <property type="match status" value="1"/>
</dbReference>
<feature type="transmembrane region" description="Helical" evidence="9">
    <location>
        <begin position="410"/>
        <end position="434"/>
    </location>
</feature>
<dbReference type="InterPro" id="IPR005821">
    <property type="entry name" value="Ion_trans_dom"/>
</dbReference>
<dbReference type="InterPro" id="IPR002153">
    <property type="entry name" value="TRPC_channel"/>
</dbReference>
<evidence type="ECO:0000256" key="5">
    <source>
        <dbReference type="ARBA" id="ARBA00023065"/>
    </source>
</evidence>
<reference evidence="11 12" key="1">
    <citation type="submission" date="2022-05" db="EMBL/GenBank/DDBJ databases">
        <authorList>
            <consortium name="Genoscope - CEA"/>
            <person name="William W."/>
        </authorList>
    </citation>
    <scope>NUCLEOTIDE SEQUENCE [LARGE SCALE GENOMIC DNA]</scope>
</reference>
<evidence type="ECO:0000256" key="7">
    <source>
        <dbReference type="ARBA" id="ARBA00023303"/>
    </source>
</evidence>
<comment type="subcellular location">
    <subcellularLocation>
        <location evidence="1">Membrane</location>
        <topology evidence="1">Multi-pass membrane protein</topology>
    </subcellularLocation>
</comment>
<keyword evidence="6 9" id="KW-0472">Membrane</keyword>
<dbReference type="Proteomes" id="UP001159428">
    <property type="component" value="Unassembled WGS sequence"/>
</dbReference>
<evidence type="ECO:0000256" key="9">
    <source>
        <dbReference type="SAM" id="Phobius"/>
    </source>
</evidence>
<dbReference type="PANTHER" id="PTHR10117:SF54">
    <property type="entry name" value="TRANSIENT RECEPTOR POTENTIAL-GAMMA PROTEIN"/>
    <property type="match status" value="1"/>
</dbReference>
<evidence type="ECO:0000256" key="6">
    <source>
        <dbReference type="ARBA" id="ARBA00023136"/>
    </source>
</evidence>
<comment type="caution">
    <text evidence="11">The sequence shown here is derived from an EMBL/GenBank/DDBJ whole genome shotgun (WGS) entry which is preliminary data.</text>
</comment>
<sequence>MDSLKDFLKEGEKIDWEDIKNVVTASALCKEKDPIDKAFEVHIKLCQIAKTSTENTKAIEKLADRVDDFAYDLLDQVKRIEEEELHDEAADRYASLFSEMTAKAIAKGRKKFVSHPFIFKRVEKRWKLGLSKEFQSRPLHRILLLLIMMLDAILTPVMLPLNAYVSFKNQQGTNLTNIQGIYAKYLETPYVIFMKTQFMQLIFIGLFFRISMIGSSIAPTVEESFILLFFIGFVVSEIQQYRSSASKVYLRDIWNYLDVLIMLVYAFVITVRIVTVIIGGDPYKNRLLELAHYGYGFDGMLLILRFSSILELSSVIGPLQLALFHMCLDLLVILIQFGFVIVAFSLAITKCYTAETSFLTPLNSGSNSVEYCVEGSLNCFFKSARQLVWSVFGMTHFEEMESVTSLTSDIVVFLYLVFLVLSVIMLVNILIALLTTTYDKYKTNAEMEWKFSRAVIEEQYRRMHLVVVPFNIISEPLKALYFAQFSDSLAKKKEERTVKYERFFKERFFPKITERYKKKYKGSFPSTGDRKLDKLGENLNSVRNDLEELKNQVILKLELVIEQLQRTSQGDPTLSKFSQEKEDKRRSKERASFVEEDEGASPSSSGDRKLDKLGENPNYARNDLEEMKIQRRMNLERKLELLIEQLQRTSQEDPTLSKFSQEKEDKRRSKKRVSFVDEDEGISPLSSANRKLSTSVEEVQIHLTQGEQAQEETENHITGTSQMQNFPQKDGQDSHL</sequence>
<dbReference type="GO" id="GO:0034703">
    <property type="term" value="C:cation channel complex"/>
    <property type="evidence" value="ECO:0007669"/>
    <property type="project" value="TreeGrafter"/>
</dbReference>
<accession>A0AAU9WW61</accession>
<dbReference type="GO" id="GO:0005886">
    <property type="term" value="C:plasma membrane"/>
    <property type="evidence" value="ECO:0007669"/>
    <property type="project" value="TreeGrafter"/>
</dbReference>
<dbReference type="PANTHER" id="PTHR10117">
    <property type="entry name" value="TRANSIENT RECEPTOR POTENTIAL CHANNEL"/>
    <property type="match status" value="1"/>
</dbReference>
<feature type="domain" description="Ion transport" evidence="10">
    <location>
        <begin position="220"/>
        <end position="444"/>
    </location>
</feature>
<evidence type="ECO:0000313" key="11">
    <source>
        <dbReference type="EMBL" id="CAH3128022.1"/>
    </source>
</evidence>
<dbReference type="EMBL" id="CALNXJ010000023">
    <property type="protein sequence ID" value="CAH3128022.1"/>
    <property type="molecule type" value="Genomic_DNA"/>
</dbReference>
<name>A0AAU9WW61_9CNID</name>